<dbReference type="EMBL" id="RIBP01000004">
    <property type="protein sequence ID" value="TRZ36005.1"/>
    <property type="molecule type" value="Genomic_DNA"/>
</dbReference>
<keyword evidence="1" id="KW-0472">Membrane</keyword>
<reference evidence="3" key="1">
    <citation type="submission" date="2018-10" db="EMBL/GenBank/DDBJ databases">
        <title>FDA dAtabase for Regulatory Grade micrObial Sequences (FDA-ARGOS): Supporting development and validation of Infectious Disease Dx tests.</title>
        <authorList>
            <person name="Minogue T."/>
            <person name="Wolcott M."/>
            <person name="Wasieloski L."/>
            <person name="Aguilar W."/>
            <person name="Moore D."/>
            <person name="Tallon L."/>
            <person name="Sadzewicz L."/>
            <person name="Sengamalay N."/>
            <person name="Ott S."/>
            <person name="Godinez A."/>
            <person name="Nagaraj S."/>
            <person name="Vavikolanu K."/>
            <person name="Vyas G."/>
            <person name="Nadendla S."/>
            <person name="George J."/>
            <person name="Sichtig H."/>
        </authorList>
    </citation>
    <scope>NUCLEOTIDE SEQUENCE [LARGE SCALE GENOMIC DNA]</scope>
    <source>
        <strain evidence="3">FDAARGOS_343</strain>
    </source>
</reference>
<dbReference type="Proteomes" id="UP000319837">
    <property type="component" value="Unassembled WGS sequence"/>
</dbReference>
<accession>A0A553SG87</accession>
<name>A0A553SG87_NIACI</name>
<keyword evidence="1" id="KW-1133">Transmembrane helix</keyword>
<proteinExistence type="predicted"/>
<keyword evidence="1" id="KW-0812">Transmembrane</keyword>
<feature type="transmembrane region" description="Helical" evidence="1">
    <location>
        <begin position="58"/>
        <end position="80"/>
    </location>
</feature>
<feature type="transmembrane region" description="Helical" evidence="1">
    <location>
        <begin position="12"/>
        <end position="38"/>
    </location>
</feature>
<organism evidence="2 3">
    <name type="scientific">Niallia circulans</name>
    <name type="common">Bacillus circulans</name>
    <dbReference type="NCBI Taxonomy" id="1397"/>
    <lineage>
        <taxon>Bacteria</taxon>
        <taxon>Bacillati</taxon>
        <taxon>Bacillota</taxon>
        <taxon>Bacilli</taxon>
        <taxon>Bacillales</taxon>
        <taxon>Bacillaceae</taxon>
        <taxon>Niallia</taxon>
    </lineage>
</organism>
<evidence type="ECO:0000313" key="2">
    <source>
        <dbReference type="EMBL" id="TRZ36005.1"/>
    </source>
</evidence>
<protein>
    <submittedName>
        <fullName evidence="2">Uncharacterized protein</fullName>
    </submittedName>
</protein>
<sequence>MGNIKIVSNGFFICGLGYVVIILVVSLILLLLNIHASYKLHFLSLELGEMYNNSSEMSSLFTFSGIVFFGLLGAFVFFLFSKISSSLLKSI</sequence>
<evidence type="ECO:0000256" key="1">
    <source>
        <dbReference type="SAM" id="Phobius"/>
    </source>
</evidence>
<evidence type="ECO:0000313" key="3">
    <source>
        <dbReference type="Proteomes" id="UP000319837"/>
    </source>
</evidence>
<dbReference type="AlphaFoldDB" id="A0A553SG87"/>
<comment type="caution">
    <text evidence="2">The sequence shown here is derived from an EMBL/GenBank/DDBJ whole genome shotgun (WGS) entry which is preliminary data.</text>
</comment>
<dbReference type="RefSeq" id="WP_185764544.1">
    <property type="nucleotide sequence ID" value="NZ_RIBP01000004.1"/>
</dbReference>
<gene>
    <name evidence="2" type="ORF">CEQ21_10405</name>
</gene>